<evidence type="ECO:0000313" key="1">
    <source>
        <dbReference type="EMBL" id="KAI8017732.1"/>
    </source>
</evidence>
<protein>
    <submittedName>
        <fullName evidence="1">Uncharacterized protein</fullName>
    </submittedName>
</protein>
<reference evidence="1 2" key="1">
    <citation type="journal article" date="2022" name="Plant J.">
        <title>Chromosome-level genome of Camellia lanceoleosa provides a valuable resource for understanding genome evolution and self-incompatibility.</title>
        <authorList>
            <person name="Gong W."/>
            <person name="Xiao S."/>
            <person name="Wang L."/>
            <person name="Liao Z."/>
            <person name="Chang Y."/>
            <person name="Mo W."/>
            <person name="Hu G."/>
            <person name="Li W."/>
            <person name="Zhao G."/>
            <person name="Zhu H."/>
            <person name="Hu X."/>
            <person name="Ji K."/>
            <person name="Xiang X."/>
            <person name="Song Q."/>
            <person name="Yuan D."/>
            <person name="Jin S."/>
            <person name="Zhang L."/>
        </authorList>
    </citation>
    <scope>NUCLEOTIDE SEQUENCE [LARGE SCALE GENOMIC DNA]</scope>
    <source>
        <strain evidence="1">SQ_2022a</strain>
    </source>
</reference>
<keyword evidence="2" id="KW-1185">Reference proteome</keyword>
<comment type="caution">
    <text evidence="1">The sequence shown here is derived from an EMBL/GenBank/DDBJ whole genome shotgun (WGS) entry which is preliminary data.</text>
</comment>
<organism evidence="1 2">
    <name type="scientific">Camellia lanceoleosa</name>
    <dbReference type="NCBI Taxonomy" id="1840588"/>
    <lineage>
        <taxon>Eukaryota</taxon>
        <taxon>Viridiplantae</taxon>
        <taxon>Streptophyta</taxon>
        <taxon>Embryophyta</taxon>
        <taxon>Tracheophyta</taxon>
        <taxon>Spermatophyta</taxon>
        <taxon>Magnoliopsida</taxon>
        <taxon>eudicotyledons</taxon>
        <taxon>Gunneridae</taxon>
        <taxon>Pentapetalae</taxon>
        <taxon>asterids</taxon>
        <taxon>Ericales</taxon>
        <taxon>Theaceae</taxon>
        <taxon>Camellia</taxon>
    </lineage>
</organism>
<name>A0ACC0HVY5_9ERIC</name>
<evidence type="ECO:0000313" key="2">
    <source>
        <dbReference type="Proteomes" id="UP001060215"/>
    </source>
</evidence>
<proteinExistence type="predicted"/>
<gene>
    <name evidence="1" type="ORF">LOK49_LG04G00155</name>
</gene>
<accession>A0ACC0HVY5</accession>
<sequence>MHSWAFLRTSSFSSSSSPSIPRFLSAQRNSSRPIFTQSNGSSSSSCGSSNSNGGGGGGNKKRGRSNSDLESILRSISSGIFVVVGSSLGLSYWFSLSDSNSFFVFR</sequence>
<dbReference type="EMBL" id="CM045759">
    <property type="protein sequence ID" value="KAI8017732.1"/>
    <property type="molecule type" value="Genomic_DNA"/>
</dbReference>
<dbReference type="Proteomes" id="UP001060215">
    <property type="component" value="Chromosome 2"/>
</dbReference>